<accession>A0A9J6BVE3</accession>
<feature type="transmembrane region" description="Helical" evidence="1">
    <location>
        <begin position="20"/>
        <end position="45"/>
    </location>
</feature>
<name>A0A9J6BVE3_POLVA</name>
<feature type="transmembrane region" description="Helical" evidence="1">
    <location>
        <begin position="51"/>
        <end position="75"/>
    </location>
</feature>
<dbReference type="OrthoDB" id="10518171at2759"/>
<keyword evidence="1" id="KW-0812">Transmembrane</keyword>
<feature type="transmembrane region" description="Helical" evidence="1">
    <location>
        <begin position="87"/>
        <end position="107"/>
    </location>
</feature>
<keyword evidence="1" id="KW-1133">Transmembrane helix</keyword>
<evidence type="ECO:0000256" key="1">
    <source>
        <dbReference type="SAM" id="Phobius"/>
    </source>
</evidence>
<gene>
    <name evidence="2" type="ORF">PVAND_003706</name>
</gene>
<dbReference type="AlphaFoldDB" id="A0A9J6BVE3"/>
<dbReference type="EMBL" id="JADBJN010000003">
    <property type="protein sequence ID" value="KAG5673680.1"/>
    <property type="molecule type" value="Genomic_DNA"/>
</dbReference>
<dbReference type="Proteomes" id="UP001107558">
    <property type="component" value="Chromosome 3"/>
</dbReference>
<feature type="transmembrane region" description="Helical" evidence="1">
    <location>
        <begin position="160"/>
        <end position="185"/>
    </location>
</feature>
<keyword evidence="3" id="KW-1185">Reference proteome</keyword>
<protein>
    <recommendedName>
        <fullName evidence="4">Transmembrane protein</fullName>
    </recommendedName>
</protein>
<evidence type="ECO:0000313" key="3">
    <source>
        <dbReference type="Proteomes" id="UP001107558"/>
    </source>
</evidence>
<keyword evidence="1" id="KW-0472">Membrane</keyword>
<comment type="caution">
    <text evidence="2">The sequence shown here is derived from an EMBL/GenBank/DDBJ whole genome shotgun (WGS) entry which is preliminary data.</text>
</comment>
<proteinExistence type="predicted"/>
<evidence type="ECO:0008006" key="4">
    <source>
        <dbReference type="Google" id="ProtNLM"/>
    </source>
</evidence>
<reference evidence="2" key="1">
    <citation type="submission" date="2021-03" db="EMBL/GenBank/DDBJ databases">
        <title>Chromosome level genome of the anhydrobiotic midge Polypedilum vanderplanki.</title>
        <authorList>
            <person name="Yoshida Y."/>
            <person name="Kikawada T."/>
            <person name="Gusev O."/>
        </authorList>
    </citation>
    <scope>NUCLEOTIDE SEQUENCE</scope>
    <source>
        <strain evidence="2">NIAS01</strain>
        <tissue evidence="2">Whole body or cell culture</tissue>
    </source>
</reference>
<sequence length="199" mass="23563">MIDKDEKEETQKTFNFIKTLIAFLGFLLSILFILSSLVVLVRFWIFTNLLYNIFTLSTLIIGCLFNIYAANLFLFEFEIDFTVIWPFIFLTPITIFWTVFGMILPIFSKEYYKRFSHIPILTYTQSFYDGDSYNEETATEHPFSKLYKFESVIFDNQSSVMLTLFIAFVIQIIFWLIVIGAYIGYRFKRCLNKNSVKVL</sequence>
<organism evidence="2 3">
    <name type="scientific">Polypedilum vanderplanki</name>
    <name type="common">Sleeping chironomid midge</name>
    <dbReference type="NCBI Taxonomy" id="319348"/>
    <lineage>
        <taxon>Eukaryota</taxon>
        <taxon>Metazoa</taxon>
        <taxon>Ecdysozoa</taxon>
        <taxon>Arthropoda</taxon>
        <taxon>Hexapoda</taxon>
        <taxon>Insecta</taxon>
        <taxon>Pterygota</taxon>
        <taxon>Neoptera</taxon>
        <taxon>Endopterygota</taxon>
        <taxon>Diptera</taxon>
        <taxon>Nematocera</taxon>
        <taxon>Chironomoidea</taxon>
        <taxon>Chironomidae</taxon>
        <taxon>Chironominae</taxon>
        <taxon>Polypedilum</taxon>
        <taxon>Polypedilum</taxon>
    </lineage>
</organism>
<evidence type="ECO:0000313" key="2">
    <source>
        <dbReference type="EMBL" id="KAG5673680.1"/>
    </source>
</evidence>